<dbReference type="Gene3D" id="3.30.70.20">
    <property type="match status" value="1"/>
</dbReference>
<dbReference type="InterPro" id="IPR053135">
    <property type="entry name" value="AKR2_Oxidoreductase"/>
</dbReference>
<reference evidence="6" key="1">
    <citation type="submission" date="2016-10" db="EMBL/GenBank/DDBJ databases">
        <authorList>
            <person name="Varghese N."/>
            <person name="Submissions S."/>
        </authorList>
    </citation>
    <scope>NUCLEOTIDE SEQUENCE [LARGE SCALE GENOMIC DNA]</scope>
    <source>
        <strain evidence="6">VPI 5359</strain>
    </source>
</reference>
<protein>
    <recommendedName>
        <fullName evidence="4">4Fe-4S ferredoxin-type domain-containing protein</fullName>
    </recommendedName>
</protein>
<dbReference type="STRING" id="1528.SAMN04488579_10825"/>
<dbReference type="InterPro" id="IPR036812">
    <property type="entry name" value="NAD(P)_OxRdtase_dom_sf"/>
</dbReference>
<dbReference type="InterPro" id="IPR020471">
    <property type="entry name" value="AKR"/>
</dbReference>
<proteinExistence type="predicted"/>
<sequence>MMTDGKKFGFGCMRLPLLKKEDQTSFDFKKIDVLFDRFLEKGFTYFDTAYTYHNHQAEAAVRKALVERHPRESYELATKLPLRDFKDEEDLSRIFQGQLSSCGVDYFDYYLIHNMGSNVYAKSERYHVFDFVKAQKDAGLIKYIGMSFHDQPELLDTVLAKYGKIIDFVQLQINYIDWEDPTIQSRNCLAISRKYHKPVMVMEPCKGGTLVNIPEAAQQRMRAYAPEASIASWALRFAAGQEGVIRVLSGMNRMEQVEENTETFLDFKPLNSEEQKIIQEVVEIIRQNTAIGCTTCGYCTSGCPKNIMIPSYFALYNSLERTTGSSSSQVLYYHNISIAAGSNPKDCIACGQCEKSCPQHLPVRQYLKEVAQKFESSDLFPKMPSK</sequence>
<dbReference type="Pfam" id="PF13187">
    <property type="entry name" value="Fer4_9"/>
    <property type="match status" value="1"/>
</dbReference>
<keyword evidence="2" id="KW-0408">Iron</keyword>
<organism evidence="5 6">
    <name type="scientific">Eubacterium barkeri</name>
    <name type="common">Clostridium barkeri</name>
    <dbReference type="NCBI Taxonomy" id="1528"/>
    <lineage>
        <taxon>Bacteria</taxon>
        <taxon>Bacillati</taxon>
        <taxon>Bacillota</taxon>
        <taxon>Clostridia</taxon>
        <taxon>Eubacteriales</taxon>
        <taxon>Eubacteriaceae</taxon>
        <taxon>Eubacterium</taxon>
    </lineage>
</organism>
<dbReference type="InterPro" id="IPR023210">
    <property type="entry name" value="NADP_OxRdtase_dom"/>
</dbReference>
<dbReference type="InterPro" id="IPR017896">
    <property type="entry name" value="4Fe4S_Fe-S-bd"/>
</dbReference>
<dbReference type="GO" id="GO:0016491">
    <property type="term" value="F:oxidoreductase activity"/>
    <property type="evidence" value="ECO:0007669"/>
    <property type="project" value="InterPro"/>
</dbReference>
<dbReference type="PRINTS" id="PR00069">
    <property type="entry name" value="ALDKETRDTASE"/>
</dbReference>
<dbReference type="AlphaFoldDB" id="A0A1H3ES00"/>
<dbReference type="SUPFAM" id="SSF46548">
    <property type="entry name" value="alpha-helical ferredoxin"/>
    <property type="match status" value="1"/>
</dbReference>
<evidence type="ECO:0000256" key="3">
    <source>
        <dbReference type="ARBA" id="ARBA00023014"/>
    </source>
</evidence>
<dbReference type="PROSITE" id="PS51379">
    <property type="entry name" value="4FE4S_FER_2"/>
    <property type="match status" value="2"/>
</dbReference>
<dbReference type="InterPro" id="IPR017900">
    <property type="entry name" value="4Fe4S_Fe_S_CS"/>
</dbReference>
<dbReference type="Gene3D" id="3.20.20.100">
    <property type="entry name" value="NADP-dependent oxidoreductase domain"/>
    <property type="match status" value="1"/>
</dbReference>
<dbReference type="PROSITE" id="PS00198">
    <property type="entry name" value="4FE4S_FER_1"/>
    <property type="match status" value="2"/>
</dbReference>
<dbReference type="PANTHER" id="PTHR43312">
    <property type="entry name" value="D-THREO-ALDOSE 1-DEHYDROGENASE"/>
    <property type="match status" value="1"/>
</dbReference>
<dbReference type="PANTHER" id="PTHR43312:SF2">
    <property type="entry name" value="OXIDOREDUCTASE"/>
    <property type="match status" value="1"/>
</dbReference>
<evidence type="ECO:0000259" key="4">
    <source>
        <dbReference type="PROSITE" id="PS51379"/>
    </source>
</evidence>
<evidence type="ECO:0000313" key="6">
    <source>
        <dbReference type="Proteomes" id="UP000199652"/>
    </source>
</evidence>
<dbReference type="RefSeq" id="WP_090244585.1">
    <property type="nucleotide sequence ID" value="NZ_FNOU01000008.1"/>
</dbReference>
<keyword evidence="1" id="KW-0479">Metal-binding</keyword>
<dbReference type="SUPFAM" id="SSF51430">
    <property type="entry name" value="NAD(P)-linked oxidoreductase"/>
    <property type="match status" value="1"/>
</dbReference>
<name>A0A1H3ES00_EUBBA</name>
<dbReference type="OrthoDB" id="9773828at2"/>
<keyword evidence="3" id="KW-0411">Iron-sulfur</keyword>
<dbReference type="GO" id="GO:0051536">
    <property type="term" value="F:iron-sulfur cluster binding"/>
    <property type="evidence" value="ECO:0007669"/>
    <property type="project" value="UniProtKB-KW"/>
</dbReference>
<gene>
    <name evidence="5" type="ORF">SAMN04488579_10825</name>
</gene>
<dbReference type="EMBL" id="FNOU01000008">
    <property type="protein sequence ID" value="SDX81526.1"/>
    <property type="molecule type" value="Genomic_DNA"/>
</dbReference>
<dbReference type="GO" id="GO:0046872">
    <property type="term" value="F:metal ion binding"/>
    <property type="evidence" value="ECO:0007669"/>
    <property type="project" value="UniProtKB-KW"/>
</dbReference>
<dbReference type="CDD" id="cd19096">
    <property type="entry name" value="AKR_Fe-S_oxidoreductase"/>
    <property type="match status" value="1"/>
</dbReference>
<accession>A0A1H3ES00</accession>
<evidence type="ECO:0000313" key="5">
    <source>
        <dbReference type="EMBL" id="SDX81526.1"/>
    </source>
</evidence>
<evidence type="ECO:0000256" key="2">
    <source>
        <dbReference type="ARBA" id="ARBA00023004"/>
    </source>
</evidence>
<dbReference type="Pfam" id="PF00248">
    <property type="entry name" value="Aldo_ket_red"/>
    <property type="match status" value="1"/>
</dbReference>
<keyword evidence="6" id="KW-1185">Reference proteome</keyword>
<dbReference type="Proteomes" id="UP000199652">
    <property type="component" value="Unassembled WGS sequence"/>
</dbReference>
<feature type="domain" description="4Fe-4S ferredoxin-type" evidence="4">
    <location>
        <begin position="283"/>
        <end position="313"/>
    </location>
</feature>
<evidence type="ECO:0000256" key="1">
    <source>
        <dbReference type="ARBA" id="ARBA00022723"/>
    </source>
</evidence>
<feature type="domain" description="4Fe-4S ferredoxin-type" evidence="4">
    <location>
        <begin position="338"/>
        <end position="366"/>
    </location>
</feature>